<organism evidence="2 3">
    <name type="scientific">Christiangramia crocea</name>
    <dbReference type="NCBI Taxonomy" id="2904124"/>
    <lineage>
        <taxon>Bacteria</taxon>
        <taxon>Pseudomonadati</taxon>
        <taxon>Bacteroidota</taxon>
        <taxon>Flavobacteriia</taxon>
        <taxon>Flavobacteriales</taxon>
        <taxon>Flavobacteriaceae</taxon>
        <taxon>Christiangramia</taxon>
    </lineage>
</organism>
<dbReference type="EMBL" id="JAJSON010000008">
    <property type="protein sequence ID" value="MCG9970485.1"/>
    <property type="molecule type" value="Genomic_DNA"/>
</dbReference>
<reference evidence="2" key="1">
    <citation type="submission" date="2021-12" db="EMBL/GenBank/DDBJ databases">
        <title>Description of Gramella crocea sp. nov., a new bacterium isolated from activated sludge.</title>
        <authorList>
            <person name="Zhang X."/>
        </authorList>
    </citation>
    <scope>NUCLEOTIDE SEQUENCE</scope>
    <source>
        <strain evidence="2">YB25</strain>
    </source>
</reference>
<comment type="caution">
    <text evidence="2">The sequence shown here is derived from an EMBL/GenBank/DDBJ whole genome shotgun (WGS) entry which is preliminary data.</text>
</comment>
<protein>
    <submittedName>
        <fullName evidence="2">Transposase</fullName>
    </submittedName>
</protein>
<dbReference type="InterPro" id="IPR002686">
    <property type="entry name" value="Transposase_17"/>
</dbReference>
<dbReference type="RefSeq" id="WP_240095841.1">
    <property type="nucleotide sequence ID" value="NZ_JAJSON010000008.1"/>
</dbReference>
<evidence type="ECO:0000259" key="1">
    <source>
        <dbReference type="SMART" id="SM01321"/>
    </source>
</evidence>
<dbReference type="PANTHER" id="PTHR34322">
    <property type="entry name" value="TRANSPOSASE, Y1_TNP DOMAIN-CONTAINING"/>
    <property type="match status" value="1"/>
</dbReference>
<name>A0A9X2A4I7_9FLAO</name>
<dbReference type="Gene3D" id="3.30.70.1290">
    <property type="entry name" value="Transposase IS200-like"/>
    <property type="match status" value="1"/>
</dbReference>
<dbReference type="GO" id="GO:0006313">
    <property type="term" value="P:DNA transposition"/>
    <property type="evidence" value="ECO:0007669"/>
    <property type="project" value="InterPro"/>
</dbReference>
<dbReference type="SUPFAM" id="SSF143422">
    <property type="entry name" value="Transposase IS200-like"/>
    <property type="match status" value="1"/>
</dbReference>
<feature type="domain" description="Transposase IS200-like" evidence="1">
    <location>
        <begin position="7"/>
        <end position="124"/>
    </location>
</feature>
<dbReference type="Proteomes" id="UP001139344">
    <property type="component" value="Unassembled WGS sequence"/>
</dbReference>
<dbReference type="AlphaFoldDB" id="A0A9X2A4I7"/>
<gene>
    <name evidence="2" type="ORF">LU635_02460</name>
</gene>
<proteinExistence type="predicted"/>
<accession>A0A9X2A4I7</accession>
<dbReference type="GO" id="GO:0004803">
    <property type="term" value="F:transposase activity"/>
    <property type="evidence" value="ECO:0007669"/>
    <property type="project" value="InterPro"/>
</dbReference>
<dbReference type="Pfam" id="PF01797">
    <property type="entry name" value="Y1_Tnp"/>
    <property type="match status" value="1"/>
</dbReference>
<dbReference type="GO" id="GO:0003677">
    <property type="term" value="F:DNA binding"/>
    <property type="evidence" value="ECO:0007669"/>
    <property type="project" value="InterPro"/>
</dbReference>
<evidence type="ECO:0000313" key="2">
    <source>
        <dbReference type="EMBL" id="MCG9970485.1"/>
    </source>
</evidence>
<dbReference type="InterPro" id="IPR036515">
    <property type="entry name" value="Transposase_17_sf"/>
</dbReference>
<sequence length="189" mass="22798">MQYEPLIADRYYHVFNRGNNKQQIFFERENYHYFLKLIKKYLVPVCDVYAYCLISNHFHLLIKTKGEIADKAISQAFSNCFNSYTKAINKSYNRSGSLFQDRFKRKVVQEEKYLRKLIIYIHLNPELHQLIEDFTNYDFSSFKSFLTVKPSLLKREEVLGLFGDLENFKFVHAERNFEIEQNKEELFLE</sequence>
<evidence type="ECO:0000313" key="3">
    <source>
        <dbReference type="Proteomes" id="UP001139344"/>
    </source>
</evidence>
<dbReference type="SMART" id="SM01321">
    <property type="entry name" value="Y1_Tnp"/>
    <property type="match status" value="1"/>
</dbReference>
<keyword evidence="3" id="KW-1185">Reference proteome</keyword>
<dbReference type="PANTHER" id="PTHR34322:SF2">
    <property type="entry name" value="TRANSPOSASE IS200-LIKE DOMAIN-CONTAINING PROTEIN"/>
    <property type="match status" value="1"/>
</dbReference>